<keyword evidence="2" id="KW-1185">Reference proteome</keyword>
<reference evidence="3" key="1">
    <citation type="submission" date="2022-11" db="UniProtKB">
        <authorList>
            <consortium name="WormBaseParasite"/>
        </authorList>
    </citation>
    <scope>IDENTIFICATION</scope>
</reference>
<name>A0A914D130_9BILA</name>
<evidence type="ECO:0000313" key="3">
    <source>
        <dbReference type="WBParaSite" id="ACRNAN_scaffold17238.g19552.t1"/>
    </source>
</evidence>
<feature type="transmembrane region" description="Helical" evidence="1">
    <location>
        <begin position="38"/>
        <end position="63"/>
    </location>
</feature>
<keyword evidence="1" id="KW-0472">Membrane</keyword>
<keyword evidence="1" id="KW-1133">Transmembrane helix</keyword>
<feature type="transmembrane region" description="Helical" evidence="1">
    <location>
        <begin position="75"/>
        <end position="96"/>
    </location>
</feature>
<feature type="transmembrane region" description="Helical" evidence="1">
    <location>
        <begin position="12"/>
        <end position="32"/>
    </location>
</feature>
<keyword evidence="1" id="KW-0812">Transmembrane</keyword>
<dbReference type="AlphaFoldDB" id="A0A914D130"/>
<sequence length="208" mass="24049">MTHLGLLDIIQLLGYMCMGIQMVLNSNFGLIPDKILGAFLYATWLGVIEMMLLLAVNRFIALTNVHISKKNSGRLFIALFIIAYGFMLVNLVILLLPEYGFLLNMTTYDLERLALETHLIDMQTNILFGILAISWALYLITIVHMIIKLVKDYEIRIFFQSLFICGYKSFVNGFTTYWVPPSVLAYYISFFVYLIESGYNPYMYFFTN</sequence>
<protein>
    <submittedName>
        <fullName evidence="3">Uncharacterized protein</fullName>
    </submittedName>
</protein>
<evidence type="ECO:0000313" key="2">
    <source>
        <dbReference type="Proteomes" id="UP000887540"/>
    </source>
</evidence>
<evidence type="ECO:0000256" key="1">
    <source>
        <dbReference type="SAM" id="Phobius"/>
    </source>
</evidence>
<proteinExistence type="predicted"/>
<feature type="transmembrane region" description="Helical" evidence="1">
    <location>
        <begin position="157"/>
        <end position="178"/>
    </location>
</feature>
<dbReference type="Proteomes" id="UP000887540">
    <property type="component" value="Unplaced"/>
</dbReference>
<feature type="transmembrane region" description="Helical" evidence="1">
    <location>
        <begin position="184"/>
        <end position="205"/>
    </location>
</feature>
<dbReference type="SUPFAM" id="SSF81321">
    <property type="entry name" value="Family A G protein-coupled receptor-like"/>
    <property type="match status" value="1"/>
</dbReference>
<organism evidence="2 3">
    <name type="scientific">Acrobeloides nanus</name>
    <dbReference type="NCBI Taxonomy" id="290746"/>
    <lineage>
        <taxon>Eukaryota</taxon>
        <taxon>Metazoa</taxon>
        <taxon>Ecdysozoa</taxon>
        <taxon>Nematoda</taxon>
        <taxon>Chromadorea</taxon>
        <taxon>Rhabditida</taxon>
        <taxon>Tylenchina</taxon>
        <taxon>Cephalobomorpha</taxon>
        <taxon>Cephaloboidea</taxon>
        <taxon>Cephalobidae</taxon>
        <taxon>Acrobeloides</taxon>
    </lineage>
</organism>
<feature type="transmembrane region" description="Helical" evidence="1">
    <location>
        <begin position="126"/>
        <end position="150"/>
    </location>
</feature>
<dbReference type="WBParaSite" id="ACRNAN_scaffold17238.g19552.t1">
    <property type="protein sequence ID" value="ACRNAN_scaffold17238.g19552.t1"/>
    <property type="gene ID" value="ACRNAN_scaffold17238.g19552"/>
</dbReference>
<accession>A0A914D130</accession>